<dbReference type="OrthoDB" id="9798990at2"/>
<sequence>MITLDTHALVCWLSGRRSLSKAARDAIEKELNGGEILISSISALEVADLVEGGKLVLSMDTPSWLATVASIEGVRIVPVDAEIAFRAARLSPTLPANQRIIVATARTFGGALVTQNAKVRALTHVETIW</sequence>
<evidence type="ECO:0000259" key="1">
    <source>
        <dbReference type="Pfam" id="PF01850"/>
    </source>
</evidence>
<dbReference type="PANTHER" id="PTHR36173:SF1">
    <property type="entry name" value="RIBONUCLEASE VAPC22"/>
    <property type="match status" value="1"/>
</dbReference>
<dbReference type="Proteomes" id="UP000270342">
    <property type="component" value="Unassembled WGS sequence"/>
</dbReference>
<reference evidence="2 3" key="1">
    <citation type="submission" date="2018-10" db="EMBL/GenBank/DDBJ databases">
        <title>Robbsia sp. DHC34, isolated from soil.</title>
        <authorList>
            <person name="Gao Z.-H."/>
            <person name="Qiu L.-H."/>
        </authorList>
    </citation>
    <scope>NUCLEOTIDE SEQUENCE [LARGE SCALE GENOMIC DNA]</scope>
    <source>
        <strain evidence="2 3">DHC34</strain>
    </source>
</reference>
<dbReference type="InterPro" id="IPR041705">
    <property type="entry name" value="PIN_Sll0205"/>
</dbReference>
<dbReference type="InterPro" id="IPR002716">
    <property type="entry name" value="PIN_dom"/>
</dbReference>
<evidence type="ECO:0000313" key="2">
    <source>
        <dbReference type="EMBL" id="RKP58617.1"/>
    </source>
</evidence>
<proteinExistence type="predicted"/>
<comment type="caution">
    <text evidence="2">The sequence shown here is derived from an EMBL/GenBank/DDBJ whole genome shotgun (WGS) entry which is preliminary data.</text>
</comment>
<organism evidence="2 3">
    <name type="scientific">Pararobbsia silviterrae</name>
    <dbReference type="NCBI Taxonomy" id="1792498"/>
    <lineage>
        <taxon>Bacteria</taxon>
        <taxon>Pseudomonadati</taxon>
        <taxon>Pseudomonadota</taxon>
        <taxon>Betaproteobacteria</taxon>
        <taxon>Burkholderiales</taxon>
        <taxon>Burkholderiaceae</taxon>
        <taxon>Pararobbsia</taxon>
    </lineage>
</organism>
<dbReference type="RefSeq" id="WP_121082449.1">
    <property type="nucleotide sequence ID" value="NZ_RBZU01000001.1"/>
</dbReference>
<protein>
    <submittedName>
        <fullName evidence="2">Type II toxin-antitoxin system VapC family toxin</fullName>
    </submittedName>
</protein>
<keyword evidence="3" id="KW-1185">Reference proteome</keyword>
<dbReference type="PANTHER" id="PTHR36173">
    <property type="entry name" value="RIBONUCLEASE VAPC16-RELATED"/>
    <property type="match status" value="1"/>
</dbReference>
<gene>
    <name evidence="2" type="ORF">D7S86_01350</name>
</gene>
<dbReference type="AlphaFoldDB" id="A0A494YEX2"/>
<dbReference type="CDD" id="cd09872">
    <property type="entry name" value="PIN_Sll0205-like"/>
    <property type="match status" value="1"/>
</dbReference>
<dbReference type="InterPro" id="IPR052919">
    <property type="entry name" value="TA_system_RNase"/>
</dbReference>
<dbReference type="Gene3D" id="3.40.50.1010">
    <property type="entry name" value="5'-nuclease"/>
    <property type="match status" value="1"/>
</dbReference>
<accession>A0A494YEX2</accession>
<feature type="domain" description="PIN" evidence="1">
    <location>
        <begin position="2"/>
        <end position="121"/>
    </location>
</feature>
<dbReference type="InterPro" id="IPR029060">
    <property type="entry name" value="PIN-like_dom_sf"/>
</dbReference>
<dbReference type="EMBL" id="RBZU01000001">
    <property type="protein sequence ID" value="RKP58617.1"/>
    <property type="molecule type" value="Genomic_DNA"/>
</dbReference>
<evidence type="ECO:0000313" key="3">
    <source>
        <dbReference type="Proteomes" id="UP000270342"/>
    </source>
</evidence>
<dbReference type="SUPFAM" id="SSF88723">
    <property type="entry name" value="PIN domain-like"/>
    <property type="match status" value="1"/>
</dbReference>
<name>A0A494YEX2_9BURK</name>
<dbReference type="Pfam" id="PF01850">
    <property type="entry name" value="PIN"/>
    <property type="match status" value="1"/>
</dbReference>